<keyword evidence="3" id="KW-0804">Transcription</keyword>
<feature type="domain" description="HTH crp-type" evidence="4">
    <location>
        <begin position="147"/>
        <end position="213"/>
    </location>
</feature>
<keyword evidence="6" id="KW-1185">Reference proteome</keyword>
<dbReference type="GO" id="GO:0003677">
    <property type="term" value="F:DNA binding"/>
    <property type="evidence" value="ECO:0007669"/>
    <property type="project" value="UniProtKB-KW"/>
</dbReference>
<dbReference type="GO" id="GO:0006355">
    <property type="term" value="P:regulation of DNA-templated transcription"/>
    <property type="evidence" value="ECO:0007669"/>
    <property type="project" value="InterPro"/>
</dbReference>
<dbReference type="InterPro" id="IPR036390">
    <property type="entry name" value="WH_DNA-bd_sf"/>
</dbReference>
<dbReference type="AlphaFoldDB" id="A0A6N6MW78"/>
<evidence type="ECO:0000256" key="2">
    <source>
        <dbReference type="ARBA" id="ARBA00023125"/>
    </source>
</evidence>
<dbReference type="PROSITE" id="PS51063">
    <property type="entry name" value="HTH_CRP_2"/>
    <property type="match status" value="1"/>
</dbReference>
<evidence type="ECO:0000313" key="5">
    <source>
        <dbReference type="EMBL" id="KAB1073230.1"/>
    </source>
</evidence>
<dbReference type="InterPro" id="IPR018490">
    <property type="entry name" value="cNMP-bd_dom_sf"/>
</dbReference>
<name>A0A6N6MW78_9HYPH</name>
<accession>A0A6N6MW78</accession>
<keyword evidence="2" id="KW-0238">DNA-binding</keyword>
<sequence length="250" mass="27340">MPASIQRACHNRLLRAMSESDFALLQPHLSTVPLRLGEVLIKPDTPIPRVHFIEDGILSNIATAADGKQVELALIGREGMVGLPVLFATDQTPHEGRIQMAGYGWSVSSESLREILGSTSDLQALLLRYAQSVNVQIAGTALANTRYKVEQRLARWLLMCHDRTEGDELPTTHRFLSLMLGINRPGLTATMAGFERSGMIGSERGTITILKREMLLDLAGASYGAPEAEYARLIEGRPGSEVSTKARHVI</sequence>
<organism evidence="5 6">
    <name type="scientific">Methylobacterium planeticum</name>
    <dbReference type="NCBI Taxonomy" id="2615211"/>
    <lineage>
        <taxon>Bacteria</taxon>
        <taxon>Pseudomonadati</taxon>
        <taxon>Pseudomonadota</taxon>
        <taxon>Alphaproteobacteria</taxon>
        <taxon>Hyphomicrobiales</taxon>
        <taxon>Methylobacteriaceae</taxon>
        <taxon>Methylobacterium</taxon>
    </lineage>
</organism>
<dbReference type="Pfam" id="PF00027">
    <property type="entry name" value="cNMP_binding"/>
    <property type="match status" value="1"/>
</dbReference>
<dbReference type="RefSeq" id="WP_150964061.1">
    <property type="nucleotide sequence ID" value="NZ_VZZJ01000009.1"/>
</dbReference>
<dbReference type="EMBL" id="VZZJ01000009">
    <property type="protein sequence ID" value="KAB1073230.1"/>
    <property type="molecule type" value="Genomic_DNA"/>
</dbReference>
<evidence type="ECO:0000313" key="6">
    <source>
        <dbReference type="Proteomes" id="UP000441523"/>
    </source>
</evidence>
<dbReference type="SUPFAM" id="SSF51206">
    <property type="entry name" value="cAMP-binding domain-like"/>
    <property type="match status" value="1"/>
</dbReference>
<gene>
    <name evidence="5" type="ORF">F6X51_12875</name>
</gene>
<dbReference type="InterPro" id="IPR012318">
    <property type="entry name" value="HTH_CRP"/>
</dbReference>
<dbReference type="Gene3D" id="1.10.10.10">
    <property type="entry name" value="Winged helix-like DNA-binding domain superfamily/Winged helix DNA-binding domain"/>
    <property type="match status" value="1"/>
</dbReference>
<dbReference type="Proteomes" id="UP000441523">
    <property type="component" value="Unassembled WGS sequence"/>
</dbReference>
<dbReference type="InterPro" id="IPR000595">
    <property type="entry name" value="cNMP-bd_dom"/>
</dbReference>
<dbReference type="InterPro" id="IPR014710">
    <property type="entry name" value="RmlC-like_jellyroll"/>
</dbReference>
<dbReference type="Pfam" id="PF13545">
    <property type="entry name" value="HTH_Crp_2"/>
    <property type="match status" value="1"/>
</dbReference>
<comment type="caution">
    <text evidence="5">The sequence shown here is derived from an EMBL/GenBank/DDBJ whole genome shotgun (WGS) entry which is preliminary data.</text>
</comment>
<keyword evidence="1" id="KW-0805">Transcription regulation</keyword>
<reference evidence="5 6" key="1">
    <citation type="submission" date="2019-09" db="EMBL/GenBank/DDBJ databases">
        <title>YIM 132548 draft genome.</title>
        <authorList>
            <person name="Jiang L."/>
        </authorList>
    </citation>
    <scope>NUCLEOTIDE SEQUENCE [LARGE SCALE GENOMIC DNA]</scope>
    <source>
        <strain evidence="5 6">YIM 132548</strain>
    </source>
</reference>
<dbReference type="CDD" id="cd00038">
    <property type="entry name" value="CAP_ED"/>
    <property type="match status" value="1"/>
</dbReference>
<dbReference type="InterPro" id="IPR036388">
    <property type="entry name" value="WH-like_DNA-bd_sf"/>
</dbReference>
<proteinExistence type="predicted"/>
<protein>
    <submittedName>
        <fullName evidence="5">Crp/Fnr family transcriptional regulator</fullName>
    </submittedName>
</protein>
<dbReference type="Gene3D" id="2.60.120.10">
    <property type="entry name" value="Jelly Rolls"/>
    <property type="match status" value="1"/>
</dbReference>
<dbReference type="SUPFAM" id="SSF46785">
    <property type="entry name" value="Winged helix' DNA-binding domain"/>
    <property type="match status" value="1"/>
</dbReference>
<evidence type="ECO:0000256" key="1">
    <source>
        <dbReference type="ARBA" id="ARBA00023015"/>
    </source>
</evidence>
<evidence type="ECO:0000256" key="3">
    <source>
        <dbReference type="ARBA" id="ARBA00023163"/>
    </source>
</evidence>
<evidence type="ECO:0000259" key="4">
    <source>
        <dbReference type="PROSITE" id="PS51063"/>
    </source>
</evidence>